<comment type="caution">
    <text evidence="2">The sequence shown here is derived from an EMBL/GenBank/DDBJ whole genome shotgun (WGS) entry which is preliminary data.</text>
</comment>
<evidence type="ECO:0008006" key="4">
    <source>
        <dbReference type="Google" id="ProtNLM"/>
    </source>
</evidence>
<feature type="signal peptide" evidence="1">
    <location>
        <begin position="1"/>
        <end position="29"/>
    </location>
</feature>
<proteinExistence type="predicted"/>
<protein>
    <recommendedName>
        <fullName evidence="4">Alpha/beta hydrolase</fullName>
    </recommendedName>
</protein>
<organism evidence="2 3">
    <name type="scientific">Amycolatopsis rifamycinica</name>
    <dbReference type="NCBI Taxonomy" id="287986"/>
    <lineage>
        <taxon>Bacteria</taxon>
        <taxon>Bacillati</taxon>
        <taxon>Actinomycetota</taxon>
        <taxon>Actinomycetes</taxon>
        <taxon>Pseudonocardiales</taxon>
        <taxon>Pseudonocardiaceae</taxon>
        <taxon>Amycolatopsis</taxon>
    </lineage>
</organism>
<name>A0A066TUM8_9PSEU</name>
<keyword evidence="3" id="KW-1185">Reference proteome</keyword>
<feature type="chain" id="PRO_5001626559" description="Alpha/beta hydrolase" evidence="1">
    <location>
        <begin position="30"/>
        <end position="451"/>
    </location>
</feature>
<evidence type="ECO:0000256" key="1">
    <source>
        <dbReference type="SAM" id="SignalP"/>
    </source>
</evidence>
<evidence type="ECO:0000313" key="3">
    <source>
        <dbReference type="Proteomes" id="UP000027345"/>
    </source>
</evidence>
<evidence type="ECO:0000313" key="2">
    <source>
        <dbReference type="EMBL" id="KDN17252.1"/>
    </source>
</evidence>
<dbReference type="eggNOG" id="COG0657">
    <property type="taxonomic scope" value="Bacteria"/>
</dbReference>
<dbReference type="STRING" id="287986.DV20_37105"/>
<accession>A0A066TUM8</accession>
<dbReference type="SUPFAM" id="SSF53474">
    <property type="entry name" value="alpha/beta-Hydrolases"/>
    <property type="match status" value="1"/>
</dbReference>
<gene>
    <name evidence="2" type="ORF">DV20_37105</name>
</gene>
<dbReference type="InterPro" id="IPR029058">
    <property type="entry name" value="AB_hydrolase_fold"/>
</dbReference>
<dbReference type="AlphaFoldDB" id="A0A066TUM8"/>
<dbReference type="Gene3D" id="3.40.50.1820">
    <property type="entry name" value="alpha/beta hydrolase"/>
    <property type="match status" value="2"/>
</dbReference>
<dbReference type="OrthoDB" id="7197847at2"/>
<dbReference type="Proteomes" id="UP000027345">
    <property type="component" value="Unassembled WGS sequence"/>
</dbReference>
<dbReference type="RefSeq" id="WP_043787917.1">
    <property type="nucleotide sequence ID" value="NZ_JMQI01000074.1"/>
</dbReference>
<sequence>MSKWLRRAAALAVTTLTAFGLTTGSTAQAATPAHYTGQLPGGASWVADVPAGWNGTVILYSHGFGPLEARDAPDEPTGQALLAAGYALVGSSYSGPSLWALASAPRDQFASLEELVRKIGEPRRTIAWGTSMGGLVSALEAESGHRRLDGALTTCGLVAGALNLDNYQLDGEYALSRLLAPAQPVKLVRYASAEEATAAAALTKVVTDAQDTAAGRARIALGAALMNMPPWLTGTAPPGPADYAGQEQQQQQALAQFVLGFVMSGRYQIELAAGGNSAFTRGADYRALLAGSPLARQVRALYRTAGLDLGADLADLTRHADVTADPQAVGTLARTSVATGRLRVPSLAIHTTADHLVPVEQENWYAHRVRSAGREPLLRQAYVGAAGHCAFQPSETLAALHALESRIETGRWSDLRPERLNAAAAELGAPGRYLRYTPAPLTGSNRPIAWR</sequence>
<keyword evidence="1" id="KW-0732">Signal</keyword>
<reference evidence="2 3" key="1">
    <citation type="submission" date="2014-05" db="EMBL/GenBank/DDBJ databases">
        <title>Draft genome sequence of Amycolatopsis rifamycinica DSM 46095.</title>
        <authorList>
            <person name="Lal R."/>
            <person name="Saxena A."/>
            <person name="Kumari R."/>
            <person name="Mukherjee U."/>
            <person name="Singh P."/>
            <person name="Sangwan N."/>
            <person name="Mahato N.K."/>
        </authorList>
    </citation>
    <scope>NUCLEOTIDE SEQUENCE [LARGE SCALE GENOMIC DNA]</scope>
    <source>
        <strain evidence="2 3">DSM 46095</strain>
    </source>
</reference>
<dbReference type="EMBL" id="JMQI01000074">
    <property type="protein sequence ID" value="KDN17252.1"/>
    <property type="molecule type" value="Genomic_DNA"/>
</dbReference>